<dbReference type="RefSeq" id="XP_033401701.1">
    <property type="nucleotide sequence ID" value="XM_033534950.1"/>
</dbReference>
<dbReference type="EMBL" id="ML995476">
    <property type="protein sequence ID" value="KAF2145989.1"/>
    <property type="molecule type" value="Genomic_DNA"/>
</dbReference>
<reference evidence="2" key="1">
    <citation type="journal article" date="2020" name="Stud. Mycol.">
        <title>101 Dothideomycetes genomes: a test case for predicting lifestyles and emergence of pathogens.</title>
        <authorList>
            <person name="Haridas S."/>
            <person name="Albert R."/>
            <person name="Binder M."/>
            <person name="Bloem J."/>
            <person name="Labutti K."/>
            <person name="Salamov A."/>
            <person name="Andreopoulos B."/>
            <person name="Baker S."/>
            <person name="Barry K."/>
            <person name="Bills G."/>
            <person name="Bluhm B."/>
            <person name="Cannon C."/>
            <person name="Castanera R."/>
            <person name="Culley D."/>
            <person name="Daum C."/>
            <person name="Ezra D."/>
            <person name="Gonzalez J."/>
            <person name="Henrissat B."/>
            <person name="Kuo A."/>
            <person name="Liang C."/>
            <person name="Lipzen A."/>
            <person name="Lutzoni F."/>
            <person name="Magnuson J."/>
            <person name="Mondo S."/>
            <person name="Nolan M."/>
            <person name="Ohm R."/>
            <person name="Pangilinan J."/>
            <person name="Park H.-J."/>
            <person name="Ramirez L."/>
            <person name="Alfaro M."/>
            <person name="Sun H."/>
            <person name="Tritt A."/>
            <person name="Yoshinaga Y."/>
            <person name="Zwiers L.-H."/>
            <person name="Turgeon B."/>
            <person name="Goodwin S."/>
            <person name="Spatafora J."/>
            <person name="Crous P."/>
            <person name="Grigoriev I."/>
        </authorList>
    </citation>
    <scope>NUCLEOTIDE SEQUENCE</scope>
    <source>
        <strain evidence="2">CBS 121167</strain>
    </source>
</reference>
<dbReference type="Proteomes" id="UP000799438">
    <property type="component" value="Unassembled WGS sequence"/>
</dbReference>
<evidence type="ECO:0000256" key="1">
    <source>
        <dbReference type="SAM" id="MobiDB-lite"/>
    </source>
</evidence>
<keyword evidence="3" id="KW-1185">Reference proteome</keyword>
<proteinExistence type="predicted"/>
<dbReference type="AlphaFoldDB" id="A0A6A6BPC5"/>
<feature type="compositionally biased region" description="Polar residues" evidence="1">
    <location>
        <begin position="1"/>
        <end position="15"/>
    </location>
</feature>
<sequence>MYNQDGSSPQASSIRAHQRQDRNSQWRNKQAHHLMRKRKCLAKHQHKHTRISTSNSSMHTHRYSYSYSYNCADLKEGVSTTHT</sequence>
<name>A0A6A6BPC5_9PEZI</name>
<evidence type="ECO:0000313" key="2">
    <source>
        <dbReference type="EMBL" id="KAF2145989.1"/>
    </source>
</evidence>
<feature type="region of interest" description="Disordered" evidence="1">
    <location>
        <begin position="1"/>
        <end position="57"/>
    </location>
</feature>
<feature type="compositionally biased region" description="Basic residues" evidence="1">
    <location>
        <begin position="29"/>
        <end position="50"/>
    </location>
</feature>
<dbReference type="GeneID" id="54292442"/>
<gene>
    <name evidence="2" type="ORF">K452DRAFT_104402</name>
</gene>
<protein>
    <submittedName>
        <fullName evidence="2">Uncharacterized protein</fullName>
    </submittedName>
</protein>
<organism evidence="2 3">
    <name type="scientific">Aplosporella prunicola CBS 121167</name>
    <dbReference type="NCBI Taxonomy" id="1176127"/>
    <lineage>
        <taxon>Eukaryota</taxon>
        <taxon>Fungi</taxon>
        <taxon>Dikarya</taxon>
        <taxon>Ascomycota</taxon>
        <taxon>Pezizomycotina</taxon>
        <taxon>Dothideomycetes</taxon>
        <taxon>Dothideomycetes incertae sedis</taxon>
        <taxon>Botryosphaeriales</taxon>
        <taxon>Aplosporellaceae</taxon>
        <taxon>Aplosporella</taxon>
    </lineage>
</organism>
<accession>A0A6A6BPC5</accession>
<evidence type="ECO:0000313" key="3">
    <source>
        <dbReference type="Proteomes" id="UP000799438"/>
    </source>
</evidence>